<protein>
    <recommendedName>
        <fullName evidence="3">histidine kinase</fullName>
        <ecNumber evidence="3">2.7.13.3</ecNumber>
    </recommendedName>
</protein>
<evidence type="ECO:0000313" key="16">
    <source>
        <dbReference type="EMBL" id="SFE83616.1"/>
    </source>
</evidence>
<dbReference type="Pfam" id="PF06580">
    <property type="entry name" value="His_kinase"/>
    <property type="match status" value="1"/>
</dbReference>
<gene>
    <name evidence="16" type="ORF">SAMN05216378_4261</name>
</gene>
<evidence type="ECO:0000259" key="15">
    <source>
        <dbReference type="PROSITE" id="PS50109"/>
    </source>
</evidence>
<feature type="transmembrane region" description="Helical" evidence="14">
    <location>
        <begin position="22"/>
        <end position="46"/>
    </location>
</feature>
<accession>A0A1I2DSX6</accession>
<dbReference type="SUPFAM" id="SSF55874">
    <property type="entry name" value="ATPase domain of HSP90 chaperone/DNA topoisomerase II/histidine kinase"/>
    <property type="match status" value="1"/>
</dbReference>
<evidence type="ECO:0000256" key="1">
    <source>
        <dbReference type="ARBA" id="ARBA00000085"/>
    </source>
</evidence>
<evidence type="ECO:0000256" key="4">
    <source>
        <dbReference type="ARBA" id="ARBA00022475"/>
    </source>
</evidence>
<dbReference type="EMBL" id="FOMT01000004">
    <property type="protein sequence ID" value="SFE83616.1"/>
    <property type="molecule type" value="Genomic_DNA"/>
</dbReference>
<evidence type="ECO:0000256" key="9">
    <source>
        <dbReference type="ARBA" id="ARBA00022777"/>
    </source>
</evidence>
<comment type="subcellular location">
    <subcellularLocation>
        <location evidence="2">Cell membrane</location>
        <topology evidence="2">Multi-pass membrane protein</topology>
    </subcellularLocation>
</comment>
<comment type="catalytic activity">
    <reaction evidence="1">
        <text>ATP + protein L-histidine = ADP + protein N-phospho-L-histidine.</text>
        <dbReference type="EC" id="2.7.13.3"/>
    </reaction>
</comment>
<keyword evidence="11 14" id="KW-1133">Transmembrane helix</keyword>
<dbReference type="Pfam" id="PF02518">
    <property type="entry name" value="HATPase_c"/>
    <property type="match status" value="1"/>
</dbReference>
<dbReference type="InterPro" id="IPR003594">
    <property type="entry name" value="HATPase_dom"/>
</dbReference>
<dbReference type="STRING" id="1045775.SAMN05216378_4261"/>
<evidence type="ECO:0000256" key="5">
    <source>
        <dbReference type="ARBA" id="ARBA00022553"/>
    </source>
</evidence>
<sequence length="581" mass="66753">MDEREGSYVKRFFGWDTLRGQLYWTLLVSSVIPLVLVGILTVYSIYNILYNKIEKGIEQNLQRVSGSLEETLENLYDVSQQMSYQGFVGHDVEALQTSEDNYEKSQLVSAIQRNMGILNASNPTIGLVFYYDTTTGEIQYNNYITRDLHPDFDRLPKLSVKSDHIFNGPHLTLYKYNDISVFSIVRSVGGITDPNNPLIVYAETNVSVIKNILNKEQYGMNVSHLLMTNDGIILFSDKPELTPIGSTYDANKMKRYYFHEVTGSQGWRLGVFVEKGEYQKEIRDWFVKYAFIVVLGLLISIWSAFRTWRVVIAPLHRIRKGISAVISQEPNDNFQMTGLREFDFLIQNFSDMQYRIQKLIKEVAKEASEKQEIEMEKLMAQINPHFLYNTLNTAQWLARLKGQHEIDRFLSLFTKVLKYNLAKDGTIVTLKDEIDSLNDYVELQKIRYDFEFDVRYSIPEQFLETPLPRFILQPIVENALYHGMMDEKGIIEVTAQEQGAMLVLMVKDNGNGISPEKIKELLESDTRKNNISGLGIGLNYVVRTLSSFTGGASQLNIDSQIGEGTTVSIRMPMYKKEESQQ</sequence>
<dbReference type="InterPro" id="IPR004358">
    <property type="entry name" value="Sig_transdc_His_kin-like_C"/>
</dbReference>
<evidence type="ECO:0000313" key="17">
    <source>
        <dbReference type="Proteomes" id="UP000198855"/>
    </source>
</evidence>
<evidence type="ECO:0000256" key="2">
    <source>
        <dbReference type="ARBA" id="ARBA00004651"/>
    </source>
</evidence>
<keyword evidence="4" id="KW-1003">Cell membrane</keyword>
<dbReference type="AlphaFoldDB" id="A0A1I2DSX6"/>
<keyword evidence="6" id="KW-0808">Transferase</keyword>
<keyword evidence="5" id="KW-0597">Phosphoprotein</keyword>
<dbReference type="OrthoDB" id="9776552at2"/>
<dbReference type="PANTHER" id="PTHR34220:SF11">
    <property type="entry name" value="SENSOR PROTEIN KINASE HPTS"/>
    <property type="match status" value="1"/>
</dbReference>
<evidence type="ECO:0000256" key="3">
    <source>
        <dbReference type="ARBA" id="ARBA00012438"/>
    </source>
</evidence>
<dbReference type="GO" id="GO:0005886">
    <property type="term" value="C:plasma membrane"/>
    <property type="evidence" value="ECO:0007669"/>
    <property type="project" value="UniProtKB-SubCell"/>
</dbReference>
<dbReference type="SMART" id="SM00387">
    <property type="entry name" value="HATPase_c"/>
    <property type="match status" value="1"/>
</dbReference>
<proteinExistence type="predicted"/>
<dbReference type="PRINTS" id="PR00344">
    <property type="entry name" value="BCTRLSENSOR"/>
</dbReference>
<evidence type="ECO:0000256" key="6">
    <source>
        <dbReference type="ARBA" id="ARBA00022679"/>
    </source>
</evidence>
<dbReference type="InterPro" id="IPR005467">
    <property type="entry name" value="His_kinase_dom"/>
</dbReference>
<feature type="transmembrane region" description="Helical" evidence="14">
    <location>
        <begin position="285"/>
        <end position="305"/>
    </location>
</feature>
<evidence type="ECO:0000256" key="14">
    <source>
        <dbReference type="SAM" id="Phobius"/>
    </source>
</evidence>
<dbReference type="GO" id="GO:0005524">
    <property type="term" value="F:ATP binding"/>
    <property type="evidence" value="ECO:0007669"/>
    <property type="project" value="UniProtKB-KW"/>
</dbReference>
<dbReference type="Gene3D" id="3.30.565.10">
    <property type="entry name" value="Histidine kinase-like ATPase, C-terminal domain"/>
    <property type="match status" value="1"/>
</dbReference>
<evidence type="ECO:0000256" key="13">
    <source>
        <dbReference type="ARBA" id="ARBA00023136"/>
    </source>
</evidence>
<evidence type="ECO:0000256" key="10">
    <source>
        <dbReference type="ARBA" id="ARBA00022840"/>
    </source>
</evidence>
<evidence type="ECO:0000256" key="11">
    <source>
        <dbReference type="ARBA" id="ARBA00022989"/>
    </source>
</evidence>
<dbReference type="Proteomes" id="UP000198855">
    <property type="component" value="Unassembled WGS sequence"/>
</dbReference>
<evidence type="ECO:0000256" key="12">
    <source>
        <dbReference type="ARBA" id="ARBA00023012"/>
    </source>
</evidence>
<keyword evidence="10" id="KW-0067">ATP-binding</keyword>
<dbReference type="InterPro" id="IPR010559">
    <property type="entry name" value="Sig_transdc_His_kin_internal"/>
</dbReference>
<dbReference type="EC" id="2.7.13.3" evidence="3"/>
<organism evidence="16 17">
    <name type="scientific">Paenibacillus catalpae</name>
    <dbReference type="NCBI Taxonomy" id="1045775"/>
    <lineage>
        <taxon>Bacteria</taxon>
        <taxon>Bacillati</taxon>
        <taxon>Bacillota</taxon>
        <taxon>Bacilli</taxon>
        <taxon>Bacillales</taxon>
        <taxon>Paenibacillaceae</taxon>
        <taxon>Paenibacillus</taxon>
    </lineage>
</organism>
<dbReference type="GO" id="GO:0000155">
    <property type="term" value="F:phosphorelay sensor kinase activity"/>
    <property type="evidence" value="ECO:0007669"/>
    <property type="project" value="InterPro"/>
</dbReference>
<keyword evidence="12" id="KW-0902">Two-component regulatory system</keyword>
<dbReference type="PANTHER" id="PTHR34220">
    <property type="entry name" value="SENSOR HISTIDINE KINASE YPDA"/>
    <property type="match status" value="1"/>
</dbReference>
<keyword evidence="9 16" id="KW-0418">Kinase</keyword>
<keyword evidence="13 14" id="KW-0472">Membrane</keyword>
<keyword evidence="17" id="KW-1185">Reference proteome</keyword>
<evidence type="ECO:0000256" key="8">
    <source>
        <dbReference type="ARBA" id="ARBA00022741"/>
    </source>
</evidence>
<evidence type="ECO:0000256" key="7">
    <source>
        <dbReference type="ARBA" id="ARBA00022692"/>
    </source>
</evidence>
<keyword evidence="8" id="KW-0547">Nucleotide-binding</keyword>
<name>A0A1I2DSX6_9BACL</name>
<dbReference type="PROSITE" id="PS50109">
    <property type="entry name" value="HIS_KIN"/>
    <property type="match status" value="1"/>
</dbReference>
<dbReference type="InterPro" id="IPR036890">
    <property type="entry name" value="HATPase_C_sf"/>
</dbReference>
<feature type="domain" description="Histidine kinase" evidence="15">
    <location>
        <begin position="471"/>
        <end position="575"/>
    </location>
</feature>
<dbReference type="InterPro" id="IPR050640">
    <property type="entry name" value="Bact_2-comp_sensor_kinase"/>
</dbReference>
<dbReference type="RefSeq" id="WP_091188428.1">
    <property type="nucleotide sequence ID" value="NZ_FOMT01000004.1"/>
</dbReference>
<reference evidence="17" key="1">
    <citation type="submission" date="2016-10" db="EMBL/GenBank/DDBJ databases">
        <authorList>
            <person name="Varghese N."/>
            <person name="Submissions S."/>
        </authorList>
    </citation>
    <scope>NUCLEOTIDE SEQUENCE [LARGE SCALE GENOMIC DNA]</scope>
    <source>
        <strain evidence="17">CGMCC 1.10784</strain>
    </source>
</reference>
<keyword evidence="7 14" id="KW-0812">Transmembrane</keyword>